<dbReference type="InterPro" id="IPR027417">
    <property type="entry name" value="P-loop_NTPase"/>
</dbReference>
<feature type="compositionally biased region" description="Basic and acidic residues" evidence="12">
    <location>
        <begin position="9"/>
        <end position="30"/>
    </location>
</feature>
<feature type="transmembrane region" description="Helical" evidence="13">
    <location>
        <begin position="750"/>
        <end position="770"/>
    </location>
</feature>
<dbReference type="OrthoDB" id="9984778at2759"/>
<evidence type="ECO:0000256" key="5">
    <source>
        <dbReference type="ARBA" id="ARBA00022801"/>
    </source>
</evidence>
<gene>
    <name evidence="15" type="primary">NDAI0C05690</name>
    <name evidence="15" type="ordered locus">NDAI_0C05690</name>
</gene>
<keyword evidence="3" id="KW-0547">Nucleotide-binding</keyword>
<dbReference type="Gene3D" id="3.40.50.300">
    <property type="entry name" value="P-loop containing nucleotide triphosphate hydrolases"/>
    <property type="match status" value="1"/>
</dbReference>
<dbReference type="OMA" id="RCERMIL"/>
<dbReference type="EMBL" id="HE580269">
    <property type="protein sequence ID" value="CCD24228.1"/>
    <property type="molecule type" value="Genomic_DNA"/>
</dbReference>
<feature type="compositionally biased region" description="Acidic residues" evidence="12">
    <location>
        <begin position="437"/>
        <end position="449"/>
    </location>
</feature>
<feature type="compositionally biased region" description="Polar residues" evidence="12">
    <location>
        <begin position="34"/>
        <end position="59"/>
    </location>
</feature>
<name>G0W8W7_NAUDC</name>
<keyword evidence="2 13" id="KW-0812">Transmembrane</keyword>
<dbReference type="FunFam" id="3.40.50.300:FF:000638">
    <property type="entry name" value="Transmembrane GTPase Fzo1, putative"/>
    <property type="match status" value="1"/>
</dbReference>
<dbReference type="HOGENOM" id="CLU_011752_0_0_1"/>
<feature type="region of interest" description="Disordered" evidence="12">
    <location>
        <begin position="1"/>
        <end position="59"/>
    </location>
</feature>
<accession>G0W8W7</accession>
<dbReference type="AlphaFoldDB" id="G0W8W7"/>
<evidence type="ECO:0000256" key="13">
    <source>
        <dbReference type="SAM" id="Phobius"/>
    </source>
</evidence>
<dbReference type="GO" id="GO:0005741">
    <property type="term" value="C:mitochondrial outer membrane"/>
    <property type="evidence" value="ECO:0007669"/>
    <property type="project" value="UniProtKB-SubCell"/>
</dbReference>
<evidence type="ECO:0000256" key="9">
    <source>
        <dbReference type="ARBA" id="ARBA00023134"/>
    </source>
</evidence>
<keyword evidence="7" id="KW-0175">Coiled coil</keyword>
<dbReference type="GO" id="GO:0005525">
    <property type="term" value="F:GTP binding"/>
    <property type="evidence" value="ECO:0007669"/>
    <property type="project" value="UniProtKB-KW"/>
</dbReference>
<dbReference type="GO" id="GO:1990627">
    <property type="term" value="P:mitochondrial inner membrane fusion"/>
    <property type="evidence" value="ECO:0007669"/>
    <property type="project" value="EnsemblFungi"/>
</dbReference>
<keyword evidence="10 13" id="KW-0472">Membrane</keyword>
<evidence type="ECO:0000256" key="3">
    <source>
        <dbReference type="ARBA" id="ARBA00022741"/>
    </source>
</evidence>
<dbReference type="Pfam" id="PF00350">
    <property type="entry name" value="Dynamin_N"/>
    <property type="match status" value="1"/>
</dbReference>
<dbReference type="Proteomes" id="UP000000689">
    <property type="component" value="Chromosome 3"/>
</dbReference>
<evidence type="ECO:0000256" key="2">
    <source>
        <dbReference type="ARBA" id="ARBA00022692"/>
    </source>
</evidence>
<evidence type="ECO:0000256" key="12">
    <source>
        <dbReference type="SAM" id="MobiDB-lite"/>
    </source>
</evidence>
<evidence type="ECO:0000313" key="15">
    <source>
        <dbReference type="EMBL" id="CCD24228.1"/>
    </source>
</evidence>
<dbReference type="InterPro" id="IPR027094">
    <property type="entry name" value="Mitofusin_fam"/>
</dbReference>
<evidence type="ECO:0000256" key="6">
    <source>
        <dbReference type="ARBA" id="ARBA00022989"/>
    </source>
</evidence>
<dbReference type="PROSITE" id="PS51718">
    <property type="entry name" value="G_DYNAMIN_2"/>
    <property type="match status" value="1"/>
</dbReference>
<protein>
    <recommendedName>
        <fullName evidence="14">Dynamin-type G domain-containing protein</fullName>
    </recommendedName>
</protein>
<dbReference type="eggNOG" id="KOG0448">
    <property type="taxonomic scope" value="Eukaryota"/>
</dbReference>
<keyword evidence="16" id="KW-1185">Reference proteome</keyword>
<dbReference type="GO" id="GO:0160190">
    <property type="term" value="F:peroxisome-mitochondrion membrane tether activity"/>
    <property type="evidence" value="ECO:0007669"/>
    <property type="project" value="EnsemblFungi"/>
</dbReference>
<dbReference type="KEGG" id="ndi:NDAI_0C05690"/>
<feature type="domain" description="Dynamin-type G" evidence="14">
    <location>
        <begin position="196"/>
        <end position="480"/>
    </location>
</feature>
<proteinExistence type="predicted"/>
<dbReference type="GO" id="GO:1990626">
    <property type="term" value="P:mitochondrial outer membrane fusion"/>
    <property type="evidence" value="ECO:0007669"/>
    <property type="project" value="EnsemblFungi"/>
</dbReference>
<dbReference type="STRING" id="1071378.G0W8W7"/>
<evidence type="ECO:0000256" key="4">
    <source>
        <dbReference type="ARBA" id="ARBA00022787"/>
    </source>
</evidence>
<dbReference type="InterPro" id="IPR045063">
    <property type="entry name" value="Dynamin_N"/>
</dbReference>
<keyword evidence="9" id="KW-0342">GTP-binding</keyword>
<keyword evidence="8" id="KW-0496">Mitochondrion</keyword>
<dbReference type="GeneID" id="11496578"/>
<feature type="region of interest" description="Disordered" evidence="12">
    <location>
        <begin position="426"/>
        <end position="458"/>
    </location>
</feature>
<dbReference type="GO" id="GO:0003924">
    <property type="term" value="F:GTPase activity"/>
    <property type="evidence" value="ECO:0007669"/>
    <property type="project" value="EnsemblFungi"/>
</dbReference>
<evidence type="ECO:0000256" key="1">
    <source>
        <dbReference type="ARBA" id="ARBA00004374"/>
    </source>
</evidence>
<evidence type="ECO:0000256" key="10">
    <source>
        <dbReference type="ARBA" id="ARBA00023136"/>
    </source>
</evidence>
<dbReference type="PANTHER" id="PTHR10465">
    <property type="entry name" value="TRANSMEMBRANE GTPASE FZO1"/>
    <property type="match status" value="1"/>
</dbReference>
<evidence type="ECO:0000259" key="14">
    <source>
        <dbReference type="PROSITE" id="PS51718"/>
    </source>
</evidence>
<dbReference type="InterPro" id="IPR030381">
    <property type="entry name" value="G_DYNAMIN_dom"/>
</dbReference>
<evidence type="ECO:0000256" key="8">
    <source>
        <dbReference type="ARBA" id="ARBA00023128"/>
    </source>
</evidence>
<evidence type="ECO:0000256" key="7">
    <source>
        <dbReference type="ARBA" id="ARBA00023054"/>
    </source>
</evidence>
<evidence type="ECO:0000256" key="11">
    <source>
        <dbReference type="ARBA" id="ARBA00048548"/>
    </source>
</evidence>
<keyword evidence="6 13" id="KW-1133">Transmembrane helix</keyword>
<organism evidence="15 16">
    <name type="scientific">Naumovozyma dairenensis (strain ATCC 10597 / BCRC 20456 / CBS 421 / NBRC 0211 / NRRL Y-12639)</name>
    <name type="common">Saccharomyces dairenensis</name>
    <dbReference type="NCBI Taxonomy" id="1071378"/>
    <lineage>
        <taxon>Eukaryota</taxon>
        <taxon>Fungi</taxon>
        <taxon>Dikarya</taxon>
        <taxon>Ascomycota</taxon>
        <taxon>Saccharomycotina</taxon>
        <taxon>Saccharomycetes</taxon>
        <taxon>Saccharomycetales</taxon>
        <taxon>Saccharomycetaceae</taxon>
        <taxon>Naumovozyma</taxon>
    </lineage>
</organism>
<keyword evidence="5" id="KW-0378">Hydrolase</keyword>
<dbReference type="GO" id="GO:0005777">
    <property type="term" value="C:peroxisome"/>
    <property type="evidence" value="ECO:0007669"/>
    <property type="project" value="EnsemblFungi"/>
</dbReference>
<comment type="subcellular location">
    <subcellularLocation>
        <location evidence="1">Mitochondrion outer membrane</location>
        <topology evidence="1">Multi-pass membrane protein</topology>
    </subcellularLocation>
</comment>
<dbReference type="PANTHER" id="PTHR10465:SF0">
    <property type="entry name" value="SARCALUMENIN"/>
    <property type="match status" value="1"/>
</dbReference>
<keyword evidence="4" id="KW-1000">Mitochondrion outer membrane</keyword>
<dbReference type="SUPFAM" id="SSF52540">
    <property type="entry name" value="P-loop containing nucleoside triphosphate hydrolases"/>
    <property type="match status" value="1"/>
</dbReference>
<reference evidence="15 16" key="1">
    <citation type="journal article" date="2011" name="Proc. Natl. Acad. Sci. U.S.A.">
        <title>Evolutionary erosion of yeast sex chromosomes by mating-type switching accidents.</title>
        <authorList>
            <person name="Gordon J.L."/>
            <person name="Armisen D."/>
            <person name="Proux-Wera E."/>
            <person name="Oheigeartaigh S.S."/>
            <person name="Byrne K.P."/>
            <person name="Wolfe K.H."/>
        </authorList>
    </citation>
    <scope>NUCLEOTIDE SEQUENCE [LARGE SCALE GENOMIC DNA]</scope>
    <source>
        <strain evidence="16">ATCC 10597 / BCRC 20456 / CBS 421 / NBRC 0211 / NRRL Y-12639</strain>
    </source>
</reference>
<sequence>MSQNTKITVDNKQEKETDDEHQSWPGHNDDALDDNTTLAPSTISYSRNDGTFTTNANDNETLCENTATSWQRGTGHLPQTMSRSKDKMISSQLSQWNYNHNKTMLKRGILQTRDILHELEDENDTRPIFVIHNDPRNKTGENQLHILNLHVKLDGNYSRKDQKDSFGLDKQSISRLFKSQVEKALNHLGSLDKRVDDVSSKVFITGDVNTGKSTFCNSLLKKHVLPEDQLPCTNVFCEILEARENSNIEEVHAILLSQAPTVKDANVVYNIKNRTTYEIYPLNELSELVEKSDRYSLLKVYIKDDKRPAEQSLLRNGTVDISLIDSPGLNMDSIQTAEVMARQEEIDLVIFVVNAENQLTLSAKEFITLASREKKLMFFVVKKFDKIKDKDRCKKLILKQIQELSPETYKSANEFIHFISSYDDENIPSSGQGGDPNDSDNDNDSDIDDFPNNNDPDFDHLEDSLRNFVLKRRSMSKLLPAKTFICKLLSDVETLSSSNMKIYQDEQNEIKKKLKELEPELVEAKSHCNNVTLNVDKLVEDVVNETYEYTNNAISQCLIISPEKYPKYQGLSKIYDFIFATEQFIKNQIIQSVERSESFAIKRTEESVQNINNLGKQQLGDDFMSNRQFNSELMFTRRSDVTIRQLSSPLHIVDLFAPSWESFIHYLSWGLFNGRPQIETIENKQSDMNSKGTLSTALGLKDYPLVQYWTKPSLLFTSKVPALVVYSFGGAKIVGNLIINGITTFSWRTLGQVSGSILVITSLLGVAYFIHDLPRALPLNISSKYKTKLENLDYIRNNSDRISKEVRNVLKIPTREILRSCQLVMDKKEGNKRELERTQEDNKISYNFFHKLSERATSQRAIVESINLEVD</sequence>
<dbReference type="GO" id="GO:0160189">
    <property type="term" value="C:peroxisomal-mitochondrial contact site"/>
    <property type="evidence" value="ECO:0007669"/>
    <property type="project" value="EnsemblFungi"/>
</dbReference>
<dbReference type="RefSeq" id="XP_003669471.1">
    <property type="nucleotide sequence ID" value="XM_003669423.1"/>
</dbReference>
<comment type="catalytic activity">
    <reaction evidence="11">
        <text>GTP + H2O = GDP + phosphate + H(+)</text>
        <dbReference type="Rhea" id="RHEA:19669"/>
        <dbReference type="ChEBI" id="CHEBI:15377"/>
        <dbReference type="ChEBI" id="CHEBI:15378"/>
        <dbReference type="ChEBI" id="CHEBI:37565"/>
        <dbReference type="ChEBI" id="CHEBI:43474"/>
        <dbReference type="ChEBI" id="CHEBI:58189"/>
    </reaction>
</comment>
<evidence type="ECO:0000313" key="16">
    <source>
        <dbReference type="Proteomes" id="UP000000689"/>
    </source>
</evidence>
<dbReference type="GO" id="GO:0048312">
    <property type="term" value="P:intracellular distribution of mitochondria"/>
    <property type="evidence" value="ECO:0007669"/>
    <property type="project" value="EnsemblFungi"/>
</dbReference>